<name>M5UM09_9BACT</name>
<evidence type="ECO:0000313" key="1">
    <source>
        <dbReference type="EMBL" id="EMI57048.1"/>
    </source>
</evidence>
<organism evidence="1 2">
    <name type="scientific">Rhodopirellula sallentina SM41</name>
    <dbReference type="NCBI Taxonomy" id="1263870"/>
    <lineage>
        <taxon>Bacteria</taxon>
        <taxon>Pseudomonadati</taxon>
        <taxon>Planctomycetota</taxon>
        <taxon>Planctomycetia</taxon>
        <taxon>Pirellulales</taxon>
        <taxon>Pirellulaceae</taxon>
        <taxon>Rhodopirellula</taxon>
    </lineage>
</organism>
<keyword evidence="2" id="KW-1185">Reference proteome</keyword>
<proteinExistence type="predicted"/>
<dbReference type="PATRIC" id="fig|1263870.3.peg.1627"/>
<sequence>MQNDSLFVDAESQSFVLFFLSNGSANQSELLTGKSVEPLAAGAETGARAIRLDLPNQEHPV</sequence>
<reference evidence="1 2" key="1">
    <citation type="journal article" date="2013" name="Mar. Genomics">
        <title>Expression of sulfatases in Rhodopirellula baltica and the diversity of sulfatases in the genus Rhodopirellula.</title>
        <authorList>
            <person name="Wegner C.E."/>
            <person name="Richter-Heitmann T."/>
            <person name="Klindworth A."/>
            <person name="Klockow C."/>
            <person name="Richter M."/>
            <person name="Achstetter T."/>
            <person name="Glockner F.O."/>
            <person name="Harder J."/>
        </authorList>
    </citation>
    <scope>NUCLEOTIDE SEQUENCE [LARGE SCALE GENOMIC DNA]</scope>
    <source>
        <strain evidence="1 2">SM41</strain>
    </source>
</reference>
<accession>M5UM09</accession>
<evidence type="ECO:0000313" key="2">
    <source>
        <dbReference type="Proteomes" id="UP000011885"/>
    </source>
</evidence>
<protein>
    <submittedName>
        <fullName evidence="1">Uncharacterized protein</fullName>
    </submittedName>
</protein>
<dbReference type="EMBL" id="ANOH01000114">
    <property type="protein sequence ID" value="EMI57048.1"/>
    <property type="molecule type" value="Genomic_DNA"/>
</dbReference>
<dbReference type="AlphaFoldDB" id="M5UM09"/>
<dbReference type="Proteomes" id="UP000011885">
    <property type="component" value="Unassembled WGS sequence"/>
</dbReference>
<comment type="caution">
    <text evidence="1">The sequence shown here is derived from an EMBL/GenBank/DDBJ whole genome shotgun (WGS) entry which is preliminary data.</text>
</comment>
<gene>
    <name evidence="1" type="ORF">RSSM_01517</name>
</gene>